<comment type="caution">
    <text evidence="2">The sequence shown here is derived from an EMBL/GenBank/DDBJ whole genome shotgun (WGS) entry which is preliminary data.</text>
</comment>
<dbReference type="InterPro" id="IPR046368">
    <property type="entry name" value="Tag1"/>
</dbReference>
<dbReference type="AlphaFoldDB" id="A0A1C7MK19"/>
<accession>A0A1C7MK19</accession>
<dbReference type="InParanoid" id="A0A1C7MK19"/>
<name>A0A1C7MK19_9FUNG</name>
<dbReference type="PANTHER" id="PTHR35895">
    <property type="entry name" value="CHROMOSOME 16, WHOLE GENOME SHOTGUN SEQUENCE"/>
    <property type="match status" value="1"/>
</dbReference>
<feature type="non-terminal residue" evidence="2">
    <location>
        <position position="374"/>
    </location>
</feature>
<reference evidence="2 3" key="1">
    <citation type="submission" date="2016-03" db="EMBL/GenBank/DDBJ databases">
        <title>Choanephora cucurbitarum.</title>
        <authorList>
            <person name="Min B."/>
            <person name="Park H."/>
            <person name="Park J.-H."/>
            <person name="Shin H.-D."/>
            <person name="Choi I.-G."/>
        </authorList>
    </citation>
    <scope>NUCLEOTIDE SEQUENCE [LARGE SCALE GENOMIC DNA]</scope>
    <source>
        <strain evidence="2 3">KUS-F28377</strain>
    </source>
</reference>
<evidence type="ECO:0000313" key="2">
    <source>
        <dbReference type="EMBL" id="OBZ77180.1"/>
    </source>
</evidence>
<gene>
    <name evidence="2" type="ORF">A0J61_11863</name>
</gene>
<proteinExistence type="predicted"/>
<evidence type="ECO:0000313" key="3">
    <source>
        <dbReference type="Proteomes" id="UP000093000"/>
    </source>
</evidence>
<dbReference type="PANTHER" id="PTHR35895:SF1">
    <property type="entry name" value="LIPID-BINDING SERUM GLYCOPROTEIN C-TERMINAL DOMAIN-CONTAINING PROTEIN"/>
    <property type="match status" value="1"/>
</dbReference>
<dbReference type="InterPro" id="IPR059065">
    <property type="entry name" value="Ig_Tag1-like_4th"/>
</dbReference>
<sequence>LAINVTMDNPSDFSLSTGDVSFNMGASDTTLGLVTLSNLVLNRGQNTVGATASFDPKSSDVGQNLLSTFVMGANNGVEINGYPNSTSIPSLAGALGAISLSSTLPGLKTALIQGSSMSVLPDTLKTSMVGVKVSIANPFSAGLSISKVVAAATFAGMPVGNIDQDISSNPFVIGSKAIAESPSLNMNMNLEPAAVALLLRTLAVQANMDTRALDALFGLGGFHIEGQEDVKADSGLFANFNVSQYVMDAMKALKVDLTLSSTLTIGQYVNDLAFSQGSVVVATDSSVTALIPIVGQPIVQQIVDGSVLGFDTIILSNVTENSFSVQMKGSISNTGPMDATIGFPTPLNIAWQGKSLGTVSMSTIQAKADVGASF</sequence>
<keyword evidence="3" id="KW-1185">Reference proteome</keyword>
<organism evidence="2 3">
    <name type="scientific">Choanephora cucurbitarum</name>
    <dbReference type="NCBI Taxonomy" id="101091"/>
    <lineage>
        <taxon>Eukaryota</taxon>
        <taxon>Fungi</taxon>
        <taxon>Fungi incertae sedis</taxon>
        <taxon>Mucoromycota</taxon>
        <taxon>Mucoromycotina</taxon>
        <taxon>Mucoromycetes</taxon>
        <taxon>Mucorales</taxon>
        <taxon>Mucorineae</taxon>
        <taxon>Choanephoraceae</taxon>
        <taxon>Choanephoroideae</taxon>
        <taxon>Choanephora</taxon>
    </lineage>
</organism>
<dbReference type="OrthoDB" id="10039566at2759"/>
<dbReference type="EMBL" id="LUGH01002602">
    <property type="protein sequence ID" value="OBZ77180.1"/>
    <property type="molecule type" value="Genomic_DNA"/>
</dbReference>
<feature type="non-terminal residue" evidence="2">
    <location>
        <position position="1"/>
    </location>
</feature>
<dbReference type="Pfam" id="PF26150">
    <property type="entry name" value="LEA-2_4"/>
    <property type="match status" value="1"/>
</dbReference>
<dbReference type="STRING" id="101091.A0A1C7MK19"/>
<dbReference type="GO" id="GO:0000329">
    <property type="term" value="C:fungal-type vacuole membrane"/>
    <property type="evidence" value="ECO:0007669"/>
    <property type="project" value="InterPro"/>
</dbReference>
<evidence type="ECO:0000259" key="1">
    <source>
        <dbReference type="Pfam" id="PF26150"/>
    </source>
</evidence>
<dbReference type="Proteomes" id="UP000093000">
    <property type="component" value="Unassembled WGS sequence"/>
</dbReference>
<protein>
    <recommendedName>
        <fullName evidence="1">Tag1-like fourth Ig-like domain-containing protein</fullName>
    </recommendedName>
</protein>
<feature type="domain" description="Tag1-like fourth Ig-like" evidence="1">
    <location>
        <begin position="3"/>
        <end position="86"/>
    </location>
</feature>